<reference evidence="4 5" key="1">
    <citation type="submission" date="2019-03" db="EMBL/GenBank/DDBJ databases">
        <title>Genomic Encyclopedia of Type Strains, Phase IV (KMG-IV): sequencing the most valuable type-strain genomes for metagenomic binning, comparative biology and taxonomic classification.</title>
        <authorList>
            <person name="Goeker M."/>
        </authorList>
    </citation>
    <scope>NUCLEOTIDE SEQUENCE [LARGE SCALE GENOMIC DNA]</scope>
    <source>
        <strain evidence="4 5">DSM 44684</strain>
    </source>
</reference>
<dbReference type="InterPro" id="IPR009057">
    <property type="entry name" value="Homeodomain-like_sf"/>
</dbReference>
<evidence type="ECO:0000313" key="5">
    <source>
        <dbReference type="Proteomes" id="UP000294856"/>
    </source>
</evidence>
<feature type="domain" description="HTH tetR-type" evidence="3">
    <location>
        <begin position="13"/>
        <end position="73"/>
    </location>
</feature>
<dbReference type="PROSITE" id="PS50977">
    <property type="entry name" value="HTH_TETR_2"/>
    <property type="match status" value="1"/>
</dbReference>
<evidence type="ECO:0000256" key="1">
    <source>
        <dbReference type="ARBA" id="ARBA00023125"/>
    </source>
</evidence>
<gene>
    <name evidence="4" type="ORF">DFR71_4533</name>
</gene>
<dbReference type="STRING" id="1210063.GCA_001612665_03997"/>
<comment type="caution">
    <text evidence="4">The sequence shown here is derived from an EMBL/GenBank/DDBJ whole genome shotgun (WGS) entry which is preliminary data.</text>
</comment>
<evidence type="ECO:0000256" key="2">
    <source>
        <dbReference type="PROSITE-ProRule" id="PRU00335"/>
    </source>
</evidence>
<dbReference type="SUPFAM" id="SSF46689">
    <property type="entry name" value="Homeodomain-like"/>
    <property type="match status" value="1"/>
</dbReference>
<dbReference type="InterPro" id="IPR041483">
    <property type="entry name" value="TetR_C_34"/>
</dbReference>
<dbReference type="GO" id="GO:0000976">
    <property type="term" value="F:transcription cis-regulatory region binding"/>
    <property type="evidence" value="ECO:0007669"/>
    <property type="project" value="TreeGrafter"/>
</dbReference>
<sequence>MTFQRARTDEQRTQRRRQILDTAAAMLREMPVAELSLNALSRRACLAKANVLRYFESREAILLELLDTEIQEWIRELDRTMSPVGGSVTERGDQLADVLAVSLAARPVLCDLLSAQGSVLERNISTDLAIGHKHAARRSLSALQSLIIRDLPELGDAGASALIETTLLMAMAAWPCSHPAEAMKAAYAADPGLAAMRVNFVDVVRRTAAVAISGLIARQHDTDLFRP</sequence>
<dbReference type="Pfam" id="PF00440">
    <property type="entry name" value="TetR_N"/>
    <property type="match status" value="1"/>
</dbReference>
<dbReference type="Gene3D" id="1.10.357.10">
    <property type="entry name" value="Tetracycline Repressor, domain 2"/>
    <property type="match status" value="1"/>
</dbReference>
<dbReference type="GO" id="GO:0003700">
    <property type="term" value="F:DNA-binding transcription factor activity"/>
    <property type="evidence" value="ECO:0007669"/>
    <property type="project" value="TreeGrafter"/>
</dbReference>
<keyword evidence="1 2" id="KW-0238">DNA-binding</keyword>
<name>A0A4R1FT04_9NOCA</name>
<protein>
    <submittedName>
        <fullName evidence="4">TetR family transcriptional regulator</fullName>
    </submittedName>
</protein>
<feature type="DNA-binding region" description="H-T-H motif" evidence="2">
    <location>
        <begin position="36"/>
        <end position="55"/>
    </location>
</feature>
<dbReference type="PANTHER" id="PTHR30055:SF226">
    <property type="entry name" value="HTH-TYPE TRANSCRIPTIONAL REGULATOR PKSA"/>
    <property type="match status" value="1"/>
</dbReference>
<evidence type="ECO:0000313" key="4">
    <source>
        <dbReference type="EMBL" id="TCJ95618.1"/>
    </source>
</evidence>
<dbReference type="RefSeq" id="WP_067453167.1">
    <property type="nucleotide sequence ID" value="NZ_SMFR01000003.1"/>
</dbReference>
<evidence type="ECO:0000259" key="3">
    <source>
        <dbReference type="PROSITE" id="PS50977"/>
    </source>
</evidence>
<dbReference type="InterPro" id="IPR001647">
    <property type="entry name" value="HTH_TetR"/>
</dbReference>
<dbReference type="Pfam" id="PF17929">
    <property type="entry name" value="TetR_C_34"/>
    <property type="match status" value="1"/>
</dbReference>
<keyword evidence="5" id="KW-1185">Reference proteome</keyword>
<dbReference type="AlphaFoldDB" id="A0A4R1FT04"/>
<proteinExistence type="predicted"/>
<dbReference type="EMBL" id="SMFR01000003">
    <property type="protein sequence ID" value="TCJ95618.1"/>
    <property type="molecule type" value="Genomic_DNA"/>
</dbReference>
<dbReference type="PANTHER" id="PTHR30055">
    <property type="entry name" value="HTH-TYPE TRANSCRIPTIONAL REGULATOR RUTR"/>
    <property type="match status" value="1"/>
</dbReference>
<dbReference type="Proteomes" id="UP000294856">
    <property type="component" value="Unassembled WGS sequence"/>
</dbReference>
<dbReference type="InterPro" id="IPR050109">
    <property type="entry name" value="HTH-type_TetR-like_transc_reg"/>
</dbReference>
<organism evidence="4 5">
    <name type="scientific">Nocardia alba</name>
    <dbReference type="NCBI Taxonomy" id="225051"/>
    <lineage>
        <taxon>Bacteria</taxon>
        <taxon>Bacillati</taxon>
        <taxon>Actinomycetota</taxon>
        <taxon>Actinomycetes</taxon>
        <taxon>Mycobacteriales</taxon>
        <taxon>Nocardiaceae</taxon>
        <taxon>Nocardia</taxon>
    </lineage>
</organism>
<accession>A0A4R1FT04</accession>